<gene>
    <name evidence="1" type="ORF">DFP76_10565</name>
</gene>
<dbReference type="EMBL" id="QNRF01000005">
    <property type="protein sequence ID" value="RBO82601.1"/>
    <property type="molecule type" value="Genomic_DNA"/>
</dbReference>
<dbReference type="OrthoDB" id="9765517at2"/>
<comment type="caution">
    <text evidence="1">The sequence shown here is derived from an EMBL/GenBank/DDBJ whole genome shotgun (WGS) entry which is preliminary data.</text>
</comment>
<protein>
    <submittedName>
        <fullName evidence="1">Uncharacterized protein</fullName>
    </submittedName>
</protein>
<dbReference type="RefSeq" id="WP_113874569.1">
    <property type="nucleotide sequence ID" value="NZ_QNRF01000005.1"/>
</dbReference>
<keyword evidence="2" id="KW-1185">Reference proteome</keyword>
<sequence length="82" mass="9725">MSTENLIRYHFDDGSEITASWREAPRDCNYIYFFKGAYAFLKVNDQGLWKLVDVEFQEWEQITNPIRITEIMKNAYPRPSGV</sequence>
<name>A0A366CXN4_9GAMM</name>
<evidence type="ECO:0000313" key="2">
    <source>
        <dbReference type="Proteomes" id="UP000252086"/>
    </source>
</evidence>
<dbReference type="Proteomes" id="UP000252086">
    <property type="component" value="Unassembled WGS sequence"/>
</dbReference>
<reference evidence="1 2" key="1">
    <citation type="submission" date="2018-06" db="EMBL/GenBank/DDBJ databases">
        <title>Genomic Encyclopedia of Type Strains, Phase III (KMG-III): the genomes of soil and plant-associated and newly described type strains.</title>
        <authorList>
            <person name="Whitman W."/>
        </authorList>
    </citation>
    <scope>NUCLEOTIDE SEQUENCE [LARGE SCALE GENOMIC DNA]</scope>
    <source>
        <strain evidence="1 2">CECT 7732</strain>
    </source>
</reference>
<accession>A0A366CXN4</accession>
<proteinExistence type="predicted"/>
<evidence type="ECO:0000313" key="1">
    <source>
        <dbReference type="EMBL" id="RBO82601.1"/>
    </source>
</evidence>
<organism evidence="1 2">
    <name type="scientific">Marinomonas aquiplantarum</name>
    <dbReference type="NCBI Taxonomy" id="491951"/>
    <lineage>
        <taxon>Bacteria</taxon>
        <taxon>Pseudomonadati</taxon>
        <taxon>Pseudomonadota</taxon>
        <taxon>Gammaproteobacteria</taxon>
        <taxon>Oceanospirillales</taxon>
        <taxon>Oceanospirillaceae</taxon>
        <taxon>Marinomonas</taxon>
    </lineage>
</organism>
<dbReference type="AlphaFoldDB" id="A0A366CXN4"/>